<evidence type="ECO:0000256" key="2">
    <source>
        <dbReference type="ARBA" id="ARBA00006171"/>
    </source>
</evidence>
<name>A0ABS1LIE4_9MICO</name>
<dbReference type="RefSeq" id="WP_201845842.1">
    <property type="nucleotide sequence ID" value="NZ_JABBYC010000007.1"/>
</dbReference>
<sequence length="265" mass="28241">MTTALATLDLGVLDAVVLDTDGVITDTARVHAAAWKRAFDEILGDRDRDRRDGGRREDTRTAPFDIGSDYLRFVDGRSRADGARTFLASRGIVLPEREGAGSLEALLDRKTGYFLEEVAEHGVRAFPSTVTLLRELRDRGAGIAAVSASRNCGAVLHAAGVDGLVDVRVDGVDAARLDLPGKPDPALFQEAARRLAVPPGRCALVEDSLVGVEAGRRGGFGSVVGVDRQGRLREDLAGRGADVVVRDLAELTLVGRHHGARHPLV</sequence>
<evidence type="ECO:0000256" key="4">
    <source>
        <dbReference type="ARBA" id="ARBA00022842"/>
    </source>
</evidence>
<evidence type="ECO:0000256" key="3">
    <source>
        <dbReference type="ARBA" id="ARBA00022723"/>
    </source>
</evidence>
<dbReference type="InterPro" id="IPR051600">
    <property type="entry name" value="Beta-PGM-like"/>
</dbReference>
<keyword evidence="3" id="KW-0479">Metal-binding</keyword>
<organism evidence="6 7">
    <name type="scientific">Myceligenerans indicum</name>
    <dbReference type="NCBI Taxonomy" id="2593663"/>
    <lineage>
        <taxon>Bacteria</taxon>
        <taxon>Bacillati</taxon>
        <taxon>Actinomycetota</taxon>
        <taxon>Actinomycetes</taxon>
        <taxon>Micrococcales</taxon>
        <taxon>Promicromonosporaceae</taxon>
        <taxon>Myceligenerans</taxon>
    </lineage>
</organism>
<dbReference type="NCBIfam" id="TIGR01509">
    <property type="entry name" value="HAD-SF-IA-v3"/>
    <property type="match status" value="1"/>
</dbReference>
<dbReference type="InterPro" id="IPR006439">
    <property type="entry name" value="HAD-SF_hydro_IA"/>
</dbReference>
<dbReference type="InterPro" id="IPR023198">
    <property type="entry name" value="PGP-like_dom2"/>
</dbReference>
<dbReference type="SFLD" id="SFLDS00003">
    <property type="entry name" value="Haloacid_Dehalogenase"/>
    <property type="match status" value="1"/>
</dbReference>
<comment type="caution">
    <text evidence="6">The sequence shown here is derived from an EMBL/GenBank/DDBJ whole genome shotgun (WGS) entry which is preliminary data.</text>
</comment>
<dbReference type="Pfam" id="PF00702">
    <property type="entry name" value="Hydrolase"/>
    <property type="match status" value="1"/>
</dbReference>
<comment type="cofactor">
    <cofactor evidence="1">
        <name>Mg(2+)</name>
        <dbReference type="ChEBI" id="CHEBI:18420"/>
    </cofactor>
</comment>
<dbReference type="InterPro" id="IPR036412">
    <property type="entry name" value="HAD-like_sf"/>
</dbReference>
<reference evidence="6 7" key="1">
    <citation type="journal article" date="2021" name="Arch. Microbiol.">
        <title>Myceligenerans indicum sp. nov., an actinobacterium isolated from mangrove sediment of Sundarbans, India.</title>
        <authorList>
            <person name="Asha K."/>
            <person name="Bhadury P."/>
        </authorList>
    </citation>
    <scope>NUCLEOTIDE SEQUENCE [LARGE SCALE GENOMIC DNA]</scope>
    <source>
        <strain evidence="6 7">I2</strain>
    </source>
</reference>
<dbReference type="Gene3D" id="1.10.150.240">
    <property type="entry name" value="Putative phosphatase, domain 2"/>
    <property type="match status" value="1"/>
</dbReference>
<comment type="similarity">
    <text evidence="2">Belongs to the HAD-like hydrolase superfamily. CbbY/CbbZ/Gph/YieH family.</text>
</comment>
<keyword evidence="5" id="KW-0119">Carbohydrate metabolism</keyword>
<dbReference type="PANTHER" id="PTHR46193">
    <property type="entry name" value="6-PHOSPHOGLUCONATE PHOSPHATASE"/>
    <property type="match status" value="1"/>
</dbReference>
<keyword evidence="4" id="KW-0460">Magnesium</keyword>
<evidence type="ECO:0000256" key="1">
    <source>
        <dbReference type="ARBA" id="ARBA00001946"/>
    </source>
</evidence>
<gene>
    <name evidence="6" type="ORF">HGK34_06875</name>
</gene>
<proteinExistence type="inferred from homology"/>
<dbReference type="Proteomes" id="UP000675409">
    <property type="component" value="Unassembled WGS sequence"/>
</dbReference>
<dbReference type="PANTHER" id="PTHR46193:SF18">
    <property type="entry name" value="HEXITOL PHOSPHATASE B"/>
    <property type="match status" value="1"/>
</dbReference>
<dbReference type="EMBL" id="JABBYC010000007">
    <property type="protein sequence ID" value="MBL0886001.1"/>
    <property type="molecule type" value="Genomic_DNA"/>
</dbReference>
<dbReference type="SFLD" id="SFLDG01129">
    <property type="entry name" value="C1.5:_HAD__Beta-PGM__Phosphata"/>
    <property type="match status" value="1"/>
</dbReference>
<evidence type="ECO:0000313" key="6">
    <source>
        <dbReference type="EMBL" id="MBL0886001.1"/>
    </source>
</evidence>
<accession>A0ABS1LIE4</accession>
<evidence type="ECO:0000256" key="5">
    <source>
        <dbReference type="ARBA" id="ARBA00023277"/>
    </source>
</evidence>
<evidence type="ECO:0000313" key="7">
    <source>
        <dbReference type="Proteomes" id="UP000675409"/>
    </source>
</evidence>
<dbReference type="Gene3D" id="3.40.50.1000">
    <property type="entry name" value="HAD superfamily/HAD-like"/>
    <property type="match status" value="1"/>
</dbReference>
<dbReference type="SUPFAM" id="SSF56784">
    <property type="entry name" value="HAD-like"/>
    <property type="match status" value="1"/>
</dbReference>
<protein>
    <submittedName>
        <fullName evidence="6">HAD-IA family hydrolase</fullName>
    </submittedName>
</protein>
<keyword evidence="7" id="KW-1185">Reference proteome</keyword>
<dbReference type="GO" id="GO:0016787">
    <property type="term" value="F:hydrolase activity"/>
    <property type="evidence" value="ECO:0007669"/>
    <property type="project" value="UniProtKB-KW"/>
</dbReference>
<keyword evidence="6" id="KW-0378">Hydrolase</keyword>
<dbReference type="InterPro" id="IPR023214">
    <property type="entry name" value="HAD_sf"/>
</dbReference>